<accession>A0AA88H0P8</accession>
<dbReference type="EMBL" id="PYSW02000004">
    <property type="protein sequence ID" value="KAG2392715.1"/>
    <property type="molecule type" value="Genomic_DNA"/>
</dbReference>
<dbReference type="PROSITE" id="PS50026">
    <property type="entry name" value="EGF_3"/>
    <property type="match status" value="2"/>
</dbReference>
<organism evidence="6 7">
    <name type="scientific">Naegleria lovaniensis</name>
    <name type="common">Amoeba</name>
    <dbReference type="NCBI Taxonomy" id="51637"/>
    <lineage>
        <taxon>Eukaryota</taxon>
        <taxon>Discoba</taxon>
        <taxon>Heterolobosea</taxon>
        <taxon>Tetramitia</taxon>
        <taxon>Eutetramitia</taxon>
        <taxon>Vahlkampfiidae</taxon>
        <taxon>Naegleria</taxon>
    </lineage>
</organism>
<dbReference type="SUPFAM" id="SSF101898">
    <property type="entry name" value="NHL repeat"/>
    <property type="match status" value="2"/>
</dbReference>
<dbReference type="PROSITE" id="PS01186">
    <property type="entry name" value="EGF_2"/>
    <property type="match status" value="1"/>
</dbReference>
<dbReference type="SMART" id="SM00181">
    <property type="entry name" value="EGF"/>
    <property type="match status" value="3"/>
</dbReference>
<keyword evidence="1 2" id="KW-1015">Disulfide bond</keyword>
<dbReference type="Proteomes" id="UP000816034">
    <property type="component" value="Unassembled WGS sequence"/>
</dbReference>
<dbReference type="InterPro" id="IPR000742">
    <property type="entry name" value="EGF"/>
</dbReference>
<evidence type="ECO:0000256" key="3">
    <source>
        <dbReference type="SAM" id="Phobius"/>
    </source>
</evidence>
<evidence type="ECO:0000313" key="6">
    <source>
        <dbReference type="EMBL" id="KAG2392715.1"/>
    </source>
</evidence>
<feature type="domain" description="EGF-like" evidence="5">
    <location>
        <begin position="717"/>
        <end position="756"/>
    </location>
</feature>
<dbReference type="PROSITE" id="PS00022">
    <property type="entry name" value="EGF_1"/>
    <property type="match status" value="2"/>
</dbReference>
<feature type="disulfide bond" evidence="2">
    <location>
        <begin position="746"/>
        <end position="755"/>
    </location>
</feature>
<evidence type="ECO:0000313" key="7">
    <source>
        <dbReference type="Proteomes" id="UP000816034"/>
    </source>
</evidence>
<feature type="domain" description="EGF-like" evidence="5">
    <location>
        <begin position="769"/>
        <end position="808"/>
    </location>
</feature>
<dbReference type="InterPro" id="IPR013111">
    <property type="entry name" value="EGF_extracell"/>
</dbReference>
<keyword evidence="3" id="KW-0812">Transmembrane</keyword>
<dbReference type="InterPro" id="IPR056822">
    <property type="entry name" value="TEN_NHL"/>
</dbReference>
<dbReference type="PANTHER" id="PTHR46388:SF2">
    <property type="entry name" value="NHL REPEAT-CONTAINING PROTEIN 2"/>
    <property type="match status" value="1"/>
</dbReference>
<dbReference type="Pfam" id="PF25021">
    <property type="entry name" value="TEN_NHL"/>
    <property type="match status" value="1"/>
</dbReference>
<feature type="chain" id="PRO_5041655888" description="EGF-like domain-containing protein" evidence="4">
    <location>
        <begin position="19"/>
        <end position="890"/>
    </location>
</feature>
<feature type="disulfide bond" evidence="2">
    <location>
        <begin position="798"/>
        <end position="807"/>
    </location>
</feature>
<evidence type="ECO:0000256" key="4">
    <source>
        <dbReference type="SAM" id="SignalP"/>
    </source>
</evidence>
<keyword evidence="2" id="KW-0245">EGF-like domain</keyword>
<comment type="caution">
    <text evidence="6">The sequence shown here is derived from an EMBL/GenBank/DDBJ whole genome shotgun (WGS) entry which is preliminary data.</text>
</comment>
<keyword evidence="7" id="KW-1185">Reference proteome</keyword>
<gene>
    <name evidence="6" type="ORF">C9374_011440</name>
</gene>
<keyword evidence="3" id="KW-0472">Membrane</keyword>
<feature type="signal peptide" evidence="4">
    <location>
        <begin position="1"/>
        <end position="18"/>
    </location>
</feature>
<protein>
    <recommendedName>
        <fullName evidence="5">EGF-like domain-containing protein</fullName>
    </recommendedName>
</protein>
<dbReference type="Gene3D" id="2.120.10.30">
    <property type="entry name" value="TolB, C-terminal domain"/>
    <property type="match status" value="5"/>
</dbReference>
<reference evidence="6 7" key="1">
    <citation type="journal article" date="2018" name="BMC Genomics">
        <title>The genome of Naegleria lovaniensis, the basis for a comparative approach to unravel pathogenicity factors of the human pathogenic amoeba N. fowleri.</title>
        <authorList>
            <person name="Liechti N."/>
            <person name="Schurch N."/>
            <person name="Bruggmann R."/>
            <person name="Wittwer M."/>
        </authorList>
    </citation>
    <scope>NUCLEOTIDE SEQUENCE [LARGE SCALE GENOMIC DNA]</scope>
    <source>
        <strain evidence="6 7">ATCC 30569</strain>
    </source>
</reference>
<keyword evidence="4" id="KW-0732">Signal</keyword>
<dbReference type="RefSeq" id="XP_044554609.1">
    <property type="nucleotide sequence ID" value="XM_044687096.1"/>
</dbReference>
<name>A0AA88H0P8_NAELO</name>
<feature type="transmembrane region" description="Helical" evidence="3">
    <location>
        <begin position="829"/>
        <end position="856"/>
    </location>
</feature>
<evidence type="ECO:0000259" key="5">
    <source>
        <dbReference type="PROSITE" id="PS50026"/>
    </source>
</evidence>
<sequence length="890" mass="96192">MWWLVCVGMMVCAAPTKIALFGGSSLAGDNYNATLANMEPVSVSFTSQGDLIIADSFNQRIRKVFASNGTISTLAFDLKDLRCVHVRQATGEIFFTHEHYVKKLTTDNKIELVAGAYFEGESSSGTPARASLLSRPDQVWVHINGEIYIADTGNHRIKKIALDGNLYYVAGINNNSVYSGPQGDGFSAIHAVMLAPTGVSVSPSTGIIYIADTGNGIIRRIGLDGIITTVANRTQLLTGPYVAKQSNPVNAIPTHLHAQDDNNIYFTDIAYAQLKKMNSKGQVTLIAGTGEIGYRIESDQNGIQAVHAKLYKPVGISLHAGNIYVADVNDFVVRRVAAADGTLQIVAGNRERNFFGEQIPSTDVVFGVGPSRKLRLFIGTNGFMYVGDSELQRIRTISMSTKIVNTIAGVGPTRTGLYSNNVQALKAGISEPLGMVLNSQGELIVAMNGALEVKKLGLNGNLTSLAGGGQDDMYYYKNCQASNAIFFQVYDIAYIPNGDLIILDYYGAIRRLNGSGWVDYLVGRSPDETYTPILSDAEYMVSNGNEIYIADTGNHVVRTFNVTSQTFTTLAGTLNSQGFGGDGSLASKALLNRPTSLAMSFITRELYILDSGNFRIRKVNLTSGIISTVVGNGSPGVSKIGAFPNSTWINSEEMTIAIHPTTGVLYYSEGQFIKYLSDNIVCFGIEATSPIVCNGHGNCLQDDVCSCHLNWEGSTCSIPQCNRTSPTSPNVCNGRGVCIGLDTCKCNDSWQGQFCQNPITPPPPPPVNSPHTCNGTLYNSTHVCNGNGNCTYKDKCQCNEGYSGLFCERYNKGYDRVTICMVGDLTCEVFVGIVIGSVSCVLISVVAIVCTIMLIICSIRRKRGRHVFKKRKHPALPNIELESSRSQLNV</sequence>
<evidence type="ECO:0000256" key="2">
    <source>
        <dbReference type="PROSITE-ProRule" id="PRU00076"/>
    </source>
</evidence>
<dbReference type="AlphaFoldDB" id="A0AA88H0P8"/>
<proteinExistence type="predicted"/>
<dbReference type="PANTHER" id="PTHR46388">
    <property type="entry name" value="NHL REPEAT-CONTAINING PROTEIN 2"/>
    <property type="match status" value="1"/>
</dbReference>
<dbReference type="Pfam" id="PF07974">
    <property type="entry name" value="EGF_2"/>
    <property type="match status" value="1"/>
</dbReference>
<dbReference type="Gene3D" id="2.10.25.10">
    <property type="entry name" value="Laminin"/>
    <property type="match status" value="3"/>
</dbReference>
<comment type="caution">
    <text evidence="2">Lacks conserved residue(s) required for the propagation of feature annotation.</text>
</comment>
<keyword evidence="3" id="KW-1133">Transmembrane helix</keyword>
<evidence type="ECO:0000256" key="1">
    <source>
        <dbReference type="ARBA" id="ARBA00023157"/>
    </source>
</evidence>
<dbReference type="GeneID" id="68103894"/>
<dbReference type="InterPro" id="IPR011042">
    <property type="entry name" value="6-blade_b-propeller_TolB-like"/>
</dbReference>